<dbReference type="EMBL" id="KQ257456">
    <property type="protein sequence ID" value="KND00402.1"/>
    <property type="molecule type" value="Genomic_DNA"/>
</dbReference>
<keyword evidence="1 5" id="KW-0963">Cytoplasm</keyword>
<dbReference type="FunFam" id="3.60.20.10:FF:000008">
    <property type="entry name" value="Proteasome subunit beta type-4"/>
    <property type="match status" value="1"/>
</dbReference>
<dbReference type="SUPFAM" id="SSF56235">
    <property type="entry name" value="N-terminal nucleophile aminohydrolases (Ntn hydrolases)"/>
    <property type="match status" value="1"/>
</dbReference>
<dbReference type="RefSeq" id="XP_016608441.1">
    <property type="nucleotide sequence ID" value="XM_016752957.1"/>
</dbReference>
<dbReference type="OMA" id="MKRDHDK"/>
<dbReference type="InParanoid" id="A0A0L0HH50"/>
<dbReference type="GeneID" id="27688157"/>
<dbReference type="CDD" id="cd03758">
    <property type="entry name" value="proteasome_beta_type_2"/>
    <property type="match status" value="1"/>
</dbReference>
<sequence length="194" mass="22048">MEALFGIVGKDFVVTASDRTSARSIVIMKHGEDKSRELNKHTLMLYTGEAGDTVQFAEYIQRNIQLYGIRNGIPLSVHATANFTRRELAESLRSRNPYHVSVLIAGTDPKTGKPELYWLDYLGAMVKMNFAAHGYASYFCMSTMDRYWKEDLSVEEAISLLKKCIAELKTRFIAQLPEFMVKVVDKNGVREIQL</sequence>
<dbReference type="InterPro" id="IPR016050">
    <property type="entry name" value="Proteasome_bsu_CS"/>
</dbReference>
<dbReference type="AlphaFoldDB" id="A0A0L0HH50"/>
<gene>
    <name evidence="6" type="ORF">SPPG_04725</name>
</gene>
<evidence type="ECO:0000256" key="4">
    <source>
        <dbReference type="ARBA" id="ARBA00026071"/>
    </source>
</evidence>
<evidence type="ECO:0000256" key="1">
    <source>
        <dbReference type="ARBA" id="ARBA00022490"/>
    </source>
</evidence>
<comment type="subunit">
    <text evidence="5">Component of the proteasome complex.</text>
</comment>
<comment type="subunit">
    <text evidence="4">The 26S proteasome consists of a 20S proteasome core and two 19S regulatory subunits. The 20S proteasome core is composed of 28 subunits that are arranged in four stacked rings, resulting in a barrel-shaped structure. The two end rings are each formed by seven alpha subunits, and the two central rings are each formed by seven beta subunits. The catalytic chamber with the active sites is on the inside of the barrel.</text>
</comment>
<dbReference type="InterPro" id="IPR023333">
    <property type="entry name" value="Proteasome_suB-type"/>
</dbReference>
<organism evidence="6 7">
    <name type="scientific">Spizellomyces punctatus (strain DAOM BR117)</name>
    <dbReference type="NCBI Taxonomy" id="645134"/>
    <lineage>
        <taxon>Eukaryota</taxon>
        <taxon>Fungi</taxon>
        <taxon>Fungi incertae sedis</taxon>
        <taxon>Chytridiomycota</taxon>
        <taxon>Chytridiomycota incertae sedis</taxon>
        <taxon>Chytridiomycetes</taxon>
        <taxon>Spizellomycetales</taxon>
        <taxon>Spizellomycetaceae</taxon>
        <taxon>Spizellomyces</taxon>
    </lineage>
</organism>
<evidence type="ECO:0000256" key="3">
    <source>
        <dbReference type="ARBA" id="ARBA00023242"/>
    </source>
</evidence>
<dbReference type="FunCoup" id="A0A0L0HH50">
    <property type="interactions" value="528"/>
</dbReference>
<keyword evidence="7" id="KW-1185">Reference proteome</keyword>
<dbReference type="Gene3D" id="3.60.20.10">
    <property type="entry name" value="Glutamine Phosphoribosylpyrophosphate, subunit 1, domain 1"/>
    <property type="match status" value="1"/>
</dbReference>
<dbReference type="GO" id="GO:0061133">
    <property type="term" value="F:endopeptidase activator activity"/>
    <property type="evidence" value="ECO:0007669"/>
    <property type="project" value="EnsemblFungi"/>
</dbReference>
<name>A0A0L0HH50_SPIPD</name>
<evidence type="ECO:0000313" key="7">
    <source>
        <dbReference type="Proteomes" id="UP000053201"/>
    </source>
</evidence>
<dbReference type="GO" id="GO:0043161">
    <property type="term" value="P:proteasome-mediated ubiquitin-dependent protein catabolic process"/>
    <property type="evidence" value="ECO:0007669"/>
    <property type="project" value="EnsemblFungi"/>
</dbReference>
<comment type="function">
    <text evidence="5">Component of the proteasome, a multicatalytic proteinase complex which is characterized by its ability to cleave peptides with Arg, Phe, Tyr, Leu, and Glu adjacent to the leaving group at neutral or slightly basic pH. The proteasome has an ATP-dependent proteolytic activity.</text>
</comment>
<dbReference type="STRING" id="645134.A0A0L0HH50"/>
<dbReference type="InterPro" id="IPR001353">
    <property type="entry name" value="Proteasome_sua/b"/>
</dbReference>
<dbReference type="InterPro" id="IPR035206">
    <property type="entry name" value="Proteasome_beta2"/>
</dbReference>
<evidence type="ECO:0000256" key="5">
    <source>
        <dbReference type="RuleBase" id="RU004203"/>
    </source>
</evidence>
<dbReference type="PANTHER" id="PTHR32194">
    <property type="entry name" value="METALLOPROTEASE TLDD"/>
    <property type="match status" value="1"/>
</dbReference>
<dbReference type="PROSITE" id="PS00854">
    <property type="entry name" value="PROTEASOME_BETA_1"/>
    <property type="match status" value="1"/>
</dbReference>
<dbReference type="eggNOG" id="KOG0177">
    <property type="taxonomic scope" value="Eukaryota"/>
</dbReference>
<accession>A0A0L0HH50</accession>
<dbReference type="GO" id="GO:0010499">
    <property type="term" value="P:proteasomal ubiquitin-independent protein catabolic process"/>
    <property type="evidence" value="ECO:0007669"/>
    <property type="project" value="EnsemblFungi"/>
</dbReference>
<evidence type="ECO:0000256" key="2">
    <source>
        <dbReference type="ARBA" id="ARBA00022942"/>
    </source>
</evidence>
<evidence type="ECO:0000313" key="6">
    <source>
        <dbReference type="EMBL" id="KND00402.1"/>
    </source>
</evidence>
<keyword evidence="2 5" id="KW-0647">Proteasome</keyword>
<dbReference type="Proteomes" id="UP000053201">
    <property type="component" value="Unassembled WGS sequence"/>
</dbReference>
<dbReference type="VEuPathDB" id="FungiDB:SPPG_04725"/>
<comment type="similarity">
    <text evidence="5">Belongs to the peptidase T1B family.</text>
</comment>
<comment type="subcellular location">
    <subcellularLocation>
        <location evidence="5">Cytoplasm</location>
    </subcellularLocation>
    <subcellularLocation>
        <location evidence="5">Nucleus</location>
    </subcellularLocation>
</comment>
<dbReference type="GO" id="GO:0019774">
    <property type="term" value="C:proteasome core complex, beta-subunit complex"/>
    <property type="evidence" value="ECO:0007669"/>
    <property type="project" value="EnsemblFungi"/>
</dbReference>
<dbReference type="PANTHER" id="PTHR32194:SF2">
    <property type="entry name" value="PROTEASOME SUBUNIT BETA TYPE-1"/>
    <property type="match status" value="1"/>
</dbReference>
<dbReference type="GO" id="GO:0005634">
    <property type="term" value="C:nucleus"/>
    <property type="evidence" value="ECO:0007669"/>
    <property type="project" value="UniProtKB-SubCell"/>
</dbReference>
<dbReference type="PROSITE" id="PS51476">
    <property type="entry name" value="PROTEASOME_BETA_2"/>
    <property type="match status" value="1"/>
</dbReference>
<dbReference type="InterPro" id="IPR029055">
    <property type="entry name" value="Ntn_hydrolases_N"/>
</dbReference>
<dbReference type="Pfam" id="PF00227">
    <property type="entry name" value="Proteasome"/>
    <property type="match status" value="1"/>
</dbReference>
<dbReference type="GO" id="GO:0005789">
    <property type="term" value="C:endoplasmic reticulum membrane"/>
    <property type="evidence" value="ECO:0007669"/>
    <property type="project" value="EnsemblFungi"/>
</dbReference>
<proteinExistence type="inferred from homology"/>
<reference evidence="6 7" key="1">
    <citation type="submission" date="2009-08" db="EMBL/GenBank/DDBJ databases">
        <title>The Genome Sequence of Spizellomyces punctatus strain DAOM BR117.</title>
        <authorList>
            <consortium name="The Broad Institute Genome Sequencing Platform"/>
            <person name="Russ C."/>
            <person name="Cuomo C."/>
            <person name="Shea T."/>
            <person name="Young S.K."/>
            <person name="Zeng Q."/>
            <person name="Koehrsen M."/>
            <person name="Haas B."/>
            <person name="Borodovsky M."/>
            <person name="Guigo R."/>
            <person name="Alvarado L."/>
            <person name="Berlin A."/>
            <person name="Bochicchio J."/>
            <person name="Borenstein D."/>
            <person name="Chapman S."/>
            <person name="Chen Z."/>
            <person name="Engels R."/>
            <person name="Freedman E."/>
            <person name="Gellesch M."/>
            <person name="Goldberg J."/>
            <person name="Griggs A."/>
            <person name="Gujja S."/>
            <person name="Heiman D."/>
            <person name="Hepburn T."/>
            <person name="Howarth C."/>
            <person name="Jen D."/>
            <person name="Larson L."/>
            <person name="Lewis B."/>
            <person name="Mehta T."/>
            <person name="Park D."/>
            <person name="Pearson M."/>
            <person name="Roberts A."/>
            <person name="Saif S."/>
            <person name="Shenoy N."/>
            <person name="Sisk P."/>
            <person name="Stolte C."/>
            <person name="Sykes S."/>
            <person name="Thomson T."/>
            <person name="Walk T."/>
            <person name="White J."/>
            <person name="Yandava C."/>
            <person name="Burger G."/>
            <person name="Gray M.W."/>
            <person name="Holland P.W.H."/>
            <person name="King N."/>
            <person name="Lang F.B.F."/>
            <person name="Roger A.J."/>
            <person name="Ruiz-Trillo I."/>
            <person name="Lander E."/>
            <person name="Nusbaum C."/>
        </authorList>
    </citation>
    <scope>NUCLEOTIDE SEQUENCE [LARGE SCALE GENOMIC DNA]</scope>
    <source>
        <strain evidence="6 7">DAOM BR117</strain>
    </source>
</reference>
<keyword evidence="3 5" id="KW-0539">Nucleus</keyword>
<protein>
    <recommendedName>
        <fullName evidence="5">Proteasome subunit beta</fullName>
    </recommendedName>
</protein>
<dbReference type="OrthoDB" id="268428at2759"/>